<name>A0A7M2WTV8_9BACT</name>
<dbReference type="AlphaFoldDB" id="A0A7M2WTV8"/>
<dbReference type="Gene3D" id="2.40.50.870">
    <property type="entry name" value="Protein of unknown function (DUF3299)"/>
    <property type="match status" value="1"/>
</dbReference>
<accession>A0A7M2WTV8</accession>
<feature type="chain" id="PRO_5034852587" evidence="2">
    <location>
        <begin position="18"/>
        <end position="258"/>
    </location>
</feature>
<dbReference type="EMBL" id="CP063458">
    <property type="protein sequence ID" value="QOV88241.1"/>
    <property type="molecule type" value="Genomic_DNA"/>
</dbReference>
<dbReference type="RefSeq" id="WP_206291216.1">
    <property type="nucleotide sequence ID" value="NZ_CP063458.1"/>
</dbReference>
<evidence type="ECO:0000256" key="1">
    <source>
        <dbReference type="SAM" id="MobiDB-lite"/>
    </source>
</evidence>
<evidence type="ECO:0000256" key="2">
    <source>
        <dbReference type="SAM" id="SignalP"/>
    </source>
</evidence>
<keyword evidence="2" id="KW-0732">Signal</keyword>
<proteinExistence type="predicted"/>
<dbReference type="KEGG" id="hbs:IPV69_18560"/>
<dbReference type="Pfam" id="PF11736">
    <property type="entry name" value="DUF3299"/>
    <property type="match status" value="1"/>
</dbReference>
<evidence type="ECO:0000313" key="4">
    <source>
        <dbReference type="Proteomes" id="UP000593765"/>
    </source>
</evidence>
<reference evidence="3 4" key="1">
    <citation type="submission" date="2020-10" db="EMBL/GenBank/DDBJ databases">
        <title>Wide distribution of Phycisphaera-like planctomycetes from WD2101 soil group in peatlands and genome analysis of the first cultivated representative.</title>
        <authorList>
            <person name="Dedysh S.N."/>
            <person name="Beletsky A.V."/>
            <person name="Ivanova A."/>
            <person name="Kulichevskaya I.S."/>
            <person name="Suzina N.E."/>
            <person name="Philippov D.A."/>
            <person name="Rakitin A.L."/>
            <person name="Mardanov A.V."/>
            <person name="Ravin N.V."/>
        </authorList>
    </citation>
    <scope>NUCLEOTIDE SEQUENCE [LARGE SCALE GENOMIC DNA]</scope>
    <source>
        <strain evidence="3 4">M1803</strain>
    </source>
</reference>
<protein>
    <submittedName>
        <fullName evidence="3">DUF3299 domain-containing protein</fullName>
    </submittedName>
</protein>
<feature type="signal peptide" evidence="2">
    <location>
        <begin position="1"/>
        <end position="17"/>
    </location>
</feature>
<sequence>MKRSLAAVLMLSSAVVAAEPATKPVTGAATRPVELPKVEVPSDLTGAQLATRAQQAFNRGEYALALPLLRKVAAEAENQPAKLASVMERIRVCEKALASAKAEMEAKAANPQTAPADNTAEARKPHPAPTDGKTYDLTIQALGNFEYDQEKGGNIPADVQRLSGAAIRLRGYMIPMDQAENITQFALVPSLFACCFGQPPSIQHTIVVNCPKGKAVGYTADEIFVEGKLTVKEKKDDGYIISVFEMEVSSVKLAPPPG</sequence>
<keyword evidence="4" id="KW-1185">Reference proteome</keyword>
<dbReference type="InterPro" id="IPR021727">
    <property type="entry name" value="DUF3299"/>
</dbReference>
<gene>
    <name evidence="3" type="ORF">IPV69_18560</name>
</gene>
<feature type="region of interest" description="Disordered" evidence="1">
    <location>
        <begin position="104"/>
        <end position="133"/>
    </location>
</feature>
<evidence type="ECO:0000313" key="3">
    <source>
        <dbReference type="EMBL" id="QOV88241.1"/>
    </source>
</evidence>
<dbReference type="Proteomes" id="UP000593765">
    <property type="component" value="Chromosome"/>
</dbReference>
<organism evidence="3 4">
    <name type="scientific">Humisphaera borealis</name>
    <dbReference type="NCBI Taxonomy" id="2807512"/>
    <lineage>
        <taxon>Bacteria</taxon>
        <taxon>Pseudomonadati</taxon>
        <taxon>Planctomycetota</taxon>
        <taxon>Phycisphaerae</taxon>
        <taxon>Tepidisphaerales</taxon>
        <taxon>Tepidisphaeraceae</taxon>
        <taxon>Humisphaera</taxon>
    </lineage>
</organism>